<dbReference type="InterPro" id="IPR001807">
    <property type="entry name" value="ClC"/>
</dbReference>
<protein>
    <recommendedName>
        <fullName evidence="12">Chloride channel protein</fullName>
    </recommendedName>
</protein>
<keyword evidence="6" id="KW-0406">Ion transport</keyword>
<dbReference type="SUPFAM" id="SSF81340">
    <property type="entry name" value="Clc chloride channel"/>
    <property type="match status" value="1"/>
</dbReference>
<dbReference type="AlphaFoldDB" id="A0A418F4N0"/>
<keyword evidence="7 9" id="KW-0472">Membrane</keyword>
<feature type="non-terminal residue" evidence="10">
    <location>
        <position position="700"/>
    </location>
</feature>
<evidence type="ECO:0000256" key="2">
    <source>
        <dbReference type="ARBA" id="ARBA00022448"/>
    </source>
</evidence>
<feature type="transmembrane region" description="Helical" evidence="9">
    <location>
        <begin position="76"/>
        <end position="100"/>
    </location>
</feature>
<reference evidence="10 11" key="1">
    <citation type="submission" date="2018-08" db="EMBL/GenBank/DDBJ databases">
        <title>Aphanomyces genome sequencing and annotation.</title>
        <authorList>
            <person name="Minardi D."/>
            <person name="Oidtmann B."/>
            <person name="Van Der Giezen M."/>
            <person name="Studholme D.J."/>
        </authorList>
    </citation>
    <scope>NUCLEOTIDE SEQUENCE [LARGE SCALE GENOMIC DNA]</scope>
    <source>
        <strain evidence="10 11">FDL457</strain>
    </source>
</reference>
<dbReference type="PRINTS" id="PR00762">
    <property type="entry name" value="CLCHANNEL"/>
</dbReference>
<evidence type="ECO:0000256" key="5">
    <source>
        <dbReference type="ARBA" id="ARBA00022989"/>
    </source>
</evidence>
<dbReference type="InterPro" id="IPR046342">
    <property type="entry name" value="CBS_dom_sf"/>
</dbReference>
<dbReference type="EMBL" id="QUTF01012395">
    <property type="protein sequence ID" value="RHZ23815.1"/>
    <property type="molecule type" value="Genomic_DNA"/>
</dbReference>
<comment type="caution">
    <text evidence="10">The sequence shown here is derived from an EMBL/GenBank/DDBJ whole genome shotgun (WGS) entry which is preliminary data.</text>
</comment>
<evidence type="ECO:0000256" key="7">
    <source>
        <dbReference type="ARBA" id="ARBA00023136"/>
    </source>
</evidence>
<dbReference type="Gene3D" id="1.10.3080.10">
    <property type="entry name" value="Clc chloride channel"/>
    <property type="match status" value="1"/>
</dbReference>
<dbReference type="GO" id="GO:0016020">
    <property type="term" value="C:membrane"/>
    <property type="evidence" value="ECO:0007669"/>
    <property type="project" value="UniProtKB-SubCell"/>
</dbReference>
<organism evidence="10 11">
    <name type="scientific">Aphanomyces astaci</name>
    <name type="common">Crayfish plague agent</name>
    <dbReference type="NCBI Taxonomy" id="112090"/>
    <lineage>
        <taxon>Eukaryota</taxon>
        <taxon>Sar</taxon>
        <taxon>Stramenopiles</taxon>
        <taxon>Oomycota</taxon>
        <taxon>Saprolegniomycetes</taxon>
        <taxon>Saprolegniales</taxon>
        <taxon>Verrucalvaceae</taxon>
        <taxon>Aphanomyces</taxon>
    </lineage>
</organism>
<gene>
    <name evidence="10" type="ORF">DYB26_005034</name>
</gene>
<feature type="transmembrane region" description="Helical" evidence="9">
    <location>
        <begin position="153"/>
        <end position="173"/>
    </location>
</feature>
<evidence type="ECO:0000256" key="8">
    <source>
        <dbReference type="ARBA" id="ARBA00023214"/>
    </source>
</evidence>
<dbReference type="VEuPathDB" id="FungiDB:H257_09521"/>
<evidence type="ECO:0000256" key="4">
    <source>
        <dbReference type="ARBA" id="ARBA00022737"/>
    </source>
</evidence>
<evidence type="ECO:0000256" key="3">
    <source>
        <dbReference type="ARBA" id="ARBA00022692"/>
    </source>
</evidence>
<proteinExistence type="predicted"/>
<keyword evidence="4" id="KW-0677">Repeat</keyword>
<evidence type="ECO:0000313" key="11">
    <source>
        <dbReference type="Proteomes" id="UP000286510"/>
    </source>
</evidence>
<keyword evidence="2" id="KW-0813">Transport</keyword>
<dbReference type="Proteomes" id="UP000286510">
    <property type="component" value="Unassembled WGS sequence"/>
</dbReference>
<evidence type="ECO:0000256" key="1">
    <source>
        <dbReference type="ARBA" id="ARBA00004141"/>
    </source>
</evidence>
<feature type="transmembrane region" description="Helical" evidence="9">
    <location>
        <begin position="12"/>
        <end position="33"/>
    </location>
</feature>
<dbReference type="Gene3D" id="2.120.10.80">
    <property type="entry name" value="Kelch-type beta propeller"/>
    <property type="match status" value="1"/>
</dbReference>
<dbReference type="PANTHER" id="PTHR45720:SF10">
    <property type="entry name" value="CHLORIDE CHANNEL PROTEIN 2"/>
    <property type="match status" value="1"/>
</dbReference>
<evidence type="ECO:0000256" key="9">
    <source>
        <dbReference type="SAM" id="Phobius"/>
    </source>
</evidence>
<feature type="transmembrane region" description="Helical" evidence="9">
    <location>
        <begin position="193"/>
        <end position="215"/>
    </location>
</feature>
<accession>A0A418F4N0</accession>
<dbReference type="Pfam" id="PF00654">
    <property type="entry name" value="Voltage_CLC"/>
    <property type="match status" value="1"/>
</dbReference>
<keyword evidence="8" id="KW-0868">Chloride</keyword>
<comment type="subcellular location">
    <subcellularLocation>
        <location evidence="1">Membrane</location>
        <topology evidence="1">Multi-pass membrane protein</topology>
    </subcellularLocation>
</comment>
<dbReference type="GO" id="GO:0005247">
    <property type="term" value="F:voltage-gated chloride channel activity"/>
    <property type="evidence" value="ECO:0007669"/>
    <property type="project" value="TreeGrafter"/>
</dbReference>
<sequence>MKVVLTGVDPNLYLPGYFSLSTLVAKLGGIIFCNAAGLVVGTEGAWTHLMSILTHQLLRLPFFAPLQAKPSTRLQLLAAASAVAVSSAFASPLGGVLFSIEVTATYYLISNYMKAFVGALGAAIVVQVTTTTIVQSHPSIYKIEFPSAAAPIINIPLAIPLGVFLGLLSALLIRIVRFLSDKRTAWRKSSSTVVRVLVTWVDPLCVVVLTSVLSFSPSAPYISPPDLPRFYMSANASSISNAVVDGFVPVVLLPLAITLSVPTGVGLPTFVMGAALGRVYGSLLTSALPDWNLLPQAYALIGAASMTGASTRTVSTAVIALETSASLAYMLPIFAATLVAIETSRAFATQSVYDATVNDLPYLPCLDFADDTTTADDIKEPHVIFVTRKPTLVSILVALNRMPGHDIPVVESEANRMLLGRISSRALCRVVARYYDAADLGLDLGIPANMVQVMCALHVQDVVGGVRPPRREKHTASALGKSKMLVFGGRQLAGPSFNDVWQLDVGTPTTLVSDQSMANVLLRDGADTWTTAVASTDPTATCIQSMQVVLNITHSCLNTLEVFLYGPGPSTLPALQQDDKTGSDVARDVTQRLDGVCIGATVTCNAWQTLQPLGESIFHRRYGQLFFVTPFQVLVPTAGLQTTDDQSSHDQTGLDLLHYSLTEPTSAMTSVYVANNDTAVPSHRYFTAGAWWPASTNSKV</sequence>
<dbReference type="VEuPathDB" id="FungiDB:H257_12436"/>
<dbReference type="PANTHER" id="PTHR45720">
    <property type="entry name" value="CHLORIDE CHANNEL PROTEIN 2"/>
    <property type="match status" value="1"/>
</dbReference>
<dbReference type="InterPro" id="IPR014743">
    <property type="entry name" value="Cl-channel_core"/>
</dbReference>
<feature type="transmembrane region" description="Helical" evidence="9">
    <location>
        <begin position="112"/>
        <end position="133"/>
    </location>
</feature>
<dbReference type="SUPFAM" id="SSF54631">
    <property type="entry name" value="CBS-domain pair"/>
    <property type="match status" value="1"/>
</dbReference>
<dbReference type="InterPro" id="IPR050970">
    <property type="entry name" value="Cl_channel_volt-gated"/>
</dbReference>
<name>A0A418F4N0_APHAT</name>
<keyword evidence="3 9" id="KW-0812">Transmembrane</keyword>
<evidence type="ECO:0000313" key="10">
    <source>
        <dbReference type="EMBL" id="RHZ23815.1"/>
    </source>
</evidence>
<dbReference type="InterPro" id="IPR015915">
    <property type="entry name" value="Kelch-typ_b-propeller"/>
</dbReference>
<evidence type="ECO:0008006" key="12">
    <source>
        <dbReference type="Google" id="ProtNLM"/>
    </source>
</evidence>
<keyword evidence="5 9" id="KW-1133">Transmembrane helix</keyword>
<evidence type="ECO:0000256" key="6">
    <source>
        <dbReference type="ARBA" id="ARBA00023065"/>
    </source>
</evidence>